<dbReference type="InterPro" id="IPR020536">
    <property type="entry name" value="ThiI_AANH"/>
</dbReference>
<keyword evidence="6" id="KW-0067">ATP-binding</keyword>
<evidence type="ECO:0000256" key="8">
    <source>
        <dbReference type="ARBA" id="ARBA00022977"/>
    </source>
</evidence>
<dbReference type="GO" id="GO:0005829">
    <property type="term" value="C:cytosol"/>
    <property type="evidence" value="ECO:0007669"/>
    <property type="project" value="TreeGrafter"/>
</dbReference>
<evidence type="ECO:0000256" key="7">
    <source>
        <dbReference type="ARBA" id="ARBA00022884"/>
    </source>
</evidence>
<dbReference type="CDD" id="cd01712">
    <property type="entry name" value="PPase_ThiI"/>
    <property type="match status" value="1"/>
</dbReference>
<dbReference type="AlphaFoldDB" id="A0A645E4E8"/>
<dbReference type="GO" id="GO:0002937">
    <property type="term" value="P:tRNA 4-thiouridine biosynthesis"/>
    <property type="evidence" value="ECO:0007669"/>
    <property type="project" value="TreeGrafter"/>
</dbReference>
<dbReference type="InterPro" id="IPR003720">
    <property type="entry name" value="tRNA_STrfase"/>
</dbReference>
<evidence type="ECO:0000256" key="3">
    <source>
        <dbReference type="ARBA" id="ARBA00022555"/>
    </source>
</evidence>
<accession>A0A645E4E8</accession>
<keyword evidence="3" id="KW-0820">tRNA-binding</keyword>
<reference evidence="10" key="1">
    <citation type="submission" date="2019-08" db="EMBL/GenBank/DDBJ databases">
        <authorList>
            <person name="Kucharzyk K."/>
            <person name="Murdoch R.W."/>
            <person name="Higgins S."/>
            <person name="Loffler F."/>
        </authorList>
    </citation>
    <scope>NUCLEOTIDE SEQUENCE</scope>
</reference>
<name>A0A645E4E8_9ZZZZ</name>
<evidence type="ECO:0000256" key="2">
    <source>
        <dbReference type="ARBA" id="ARBA00022490"/>
    </source>
</evidence>
<evidence type="ECO:0000313" key="10">
    <source>
        <dbReference type="EMBL" id="MPM95673.1"/>
    </source>
</evidence>
<dbReference type="GO" id="GO:0052837">
    <property type="term" value="P:thiazole biosynthetic process"/>
    <property type="evidence" value="ECO:0007669"/>
    <property type="project" value="TreeGrafter"/>
</dbReference>
<keyword evidence="4 10" id="KW-0808">Transferase</keyword>
<dbReference type="PANTHER" id="PTHR43209">
    <property type="entry name" value="TRNA SULFURTRANSFERASE"/>
    <property type="match status" value="1"/>
</dbReference>
<dbReference type="EC" id="2.8.1.4" evidence="10"/>
<dbReference type="Gene3D" id="3.40.50.620">
    <property type="entry name" value="HUPs"/>
    <property type="match status" value="1"/>
</dbReference>
<dbReference type="PANTHER" id="PTHR43209:SF1">
    <property type="entry name" value="TRNA SULFURTRANSFERASE"/>
    <property type="match status" value="1"/>
</dbReference>
<dbReference type="GO" id="GO:0140741">
    <property type="term" value="F:tRNA-uracil-4 sulfurtransferase activity"/>
    <property type="evidence" value="ECO:0007669"/>
    <property type="project" value="UniProtKB-EC"/>
</dbReference>
<dbReference type="EMBL" id="VSSQ01042138">
    <property type="protein sequence ID" value="MPM95673.1"/>
    <property type="molecule type" value="Genomic_DNA"/>
</dbReference>
<feature type="domain" description="Thil AANH" evidence="9">
    <location>
        <begin position="1"/>
        <end position="174"/>
    </location>
</feature>
<protein>
    <submittedName>
        <fullName evidence="10">Putative tRNA sulfurtransferase</fullName>
        <ecNumber evidence="10">2.8.1.4</ecNumber>
    </submittedName>
</protein>
<proteinExistence type="inferred from homology"/>
<comment type="caution">
    <text evidence="10">The sequence shown here is derived from an EMBL/GenBank/DDBJ whole genome shotgun (WGS) entry which is preliminary data.</text>
</comment>
<dbReference type="GO" id="GO:0000049">
    <property type="term" value="F:tRNA binding"/>
    <property type="evidence" value="ECO:0007669"/>
    <property type="project" value="UniProtKB-KW"/>
</dbReference>
<keyword evidence="2" id="KW-0963">Cytoplasm</keyword>
<dbReference type="InterPro" id="IPR014729">
    <property type="entry name" value="Rossmann-like_a/b/a_fold"/>
</dbReference>
<evidence type="ECO:0000256" key="4">
    <source>
        <dbReference type="ARBA" id="ARBA00022679"/>
    </source>
</evidence>
<dbReference type="GO" id="GO:0009228">
    <property type="term" value="P:thiamine biosynthetic process"/>
    <property type="evidence" value="ECO:0007669"/>
    <property type="project" value="UniProtKB-KW"/>
</dbReference>
<dbReference type="FunFam" id="3.40.50.620:FF:000053">
    <property type="entry name" value="Probable tRNA sulfurtransferase"/>
    <property type="match status" value="1"/>
</dbReference>
<dbReference type="GO" id="GO:0005524">
    <property type="term" value="F:ATP binding"/>
    <property type="evidence" value="ECO:0007669"/>
    <property type="project" value="UniProtKB-KW"/>
</dbReference>
<dbReference type="SUPFAM" id="SSF52402">
    <property type="entry name" value="Adenine nucleotide alpha hydrolases-like"/>
    <property type="match status" value="1"/>
</dbReference>
<keyword evidence="8" id="KW-0784">Thiamine biosynthesis</keyword>
<organism evidence="10">
    <name type="scientific">bioreactor metagenome</name>
    <dbReference type="NCBI Taxonomy" id="1076179"/>
    <lineage>
        <taxon>unclassified sequences</taxon>
        <taxon>metagenomes</taxon>
        <taxon>ecological metagenomes</taxon>
    </lineage>
</organism>
<dbReference type="GO" id="GO:0004810">
    <property type="term" value="F:CCA tRNA nucleotidyltransferase activity"/>
    <property type="evidence" value="ECO:0007669"/>
    <property type="project" value="InterPro"/>
</dbReference>
<comment type="subcellular location">
    <subcellularLocation>
        <location evidence="1">Cytoplasm</location>
    </subcellularLocation>
</comment>
<evidence type="ECO:0000256" key="5">
    <source>
        <dbReference type="ARBA" id="ARBA00022741"/>
    </source>
</evidence>
<gene>
    <name evidence="10" type="primary">thiI_20</name>
    <name evidence="10" type="ORF">SDC9_142828</name>
</gene>
<evidence type="ECO:0000256" key="1">
    <source>
        <dbReference type="ARBA" id="ARBA00004496"/>
    </source>
</evidence>
<dbReference type="InterPro" id="IPR050102">
    <property type="entry name" value="tRNA_sulfurtransferase_ThiI"/>
</dbReference>
<keyword evidence="5" id="KW-0547">Nucleotide-binding</keyword>
<sequence length="200" mass="22209">MMAKRGLEVMAIHFASPPYTSERALLKVKMLCQKMSAYTGRVRLLVVPFTEIQQEIGEKCAEEYFTIIMRRLMMEIASRLGAKYGCGALITGESLGQVASQTMQAIACTDEAAALPVFRPAIGMDKEEIVTIARKIDTFQTSILPYEDCCTVFTPRHPRTRPQLELVAEAESSLDRARLIEAAVTGTEAVWIEEATELTI</sequence>
<evidence type="ECO:0000259" key="9">
    <source>
        <dbReference type="Pfam" id="PF02568"/>
    </source>
</evidence>
<keyword evidence="7" id="KW-0694">RNA-binding</keyword>
<dbReference type="Pfam" id="PF02568">
    <property type="entry name" value="ThiI"/>
    <property type="match status" value="1"/>
</dbReference>
<dbReference type="HAMAP" id="MF_00021">
    <property type="entry name" value="ThiI"/>
    <property type="match status" value="1"/>
</dbReference>
<evidence type="ECO:0000256" key="6">
    <source>
        <dbReference type="ARBA" id="ARBA00022840"/>
    </source>
</evidence>